<reference evidence="10" key="1">
    <citation type="submission" date="2023-03" db="EMBL/GenBank/DDBJ databases">
        <title>Chromosome-level genomes of two armyworms, Mythimna separata and Mythimna loreyi, provide insights into the biosynthesis and reception of sex pheromones.</title>
        <authorList>
            <person name="Zhao H."/>
        </authorList>
    </citation>
    <scope>NUCLEOTIDE SEQUENCE</scope>
    <source>
        <strain evidence="10">BeijingLab</strain>
        <tissue evidence="10">Pupa</tissue>
    </source>
</reference>
<dbReference type="HAMAP" id="MF_03015">
    <property type="entry name" value="Ribosomal_S2_euk"/>
    <property type="match status" value="1"/>
</dbReference>
<feature type="domain" description="Small ribosomal subunit protein uS2 C-terminal" evidence="9">
    <location>
        <begin position="236"/>
        <end position="334"/>
    </location>
</feature>
<gene>
    <name evidence="10" type="ORF">PYW07_017223</name>
</gene>
<dbReference type="GO" id="GO:0003735">
    <property type="term" value="F:structural constituent of ribosome"/>
    <property type="evidence" value="ECO:0007669"/>
    <property type="project" value="UniProtKB-UniRule"/>
</dbReference>
<comment type="subcellular location">
    <subcellularLocation>
        <location evidence="1 6">Cytoplasm</location>
    </subcellularLocation>
</comment>
<evidence type="ECO:0000313" key="11">
    <source>
        <dbReference type="Proteomes" id="UP001231518"/>
    </source>
</evidence>
<keyword evidence="11" id="KW-1185">Reference proteome</keyword>
<dbReference type="Proteomes" id="UP001231518">
    <property type="component" value="Chromosome 9"/>
</dbReference>
<dbReference type="InterPro" id="IPR027498">
    <property type="entry name" value="Ribosomal_uS2_euk"/>
</dbReference>
<comment type="similarity">
    <text evidence="2 6 7">Belongs to the universal ribosomal protein uS2 family.</text>
</comment>
<evidence type="ECO:0000256" key="4">
    <source>
        <dbReference type="ARBA" id="ARBA00022980"/>
    </source>
</evidence>
<comment type="caution">
    <text evidence="10">The sequence shown here is derived from an EMBL/GenBank/DDBJ whole genome shotgun (WGS) entry which is preliminary data.</text>
</comment>
<dbReference type="Gene3D" id="3.40.50.10490">
    <property type="entry name" value="Glucose-6-phosphate isomerase like protein, domain 1"/>
    <property type="match status" value="1"/>
</dbReference>
<dbReference type="AlphaFoldDB" id="A0AAD7YY88"/>
<dbReference type="InterPro" id="IPR018130">
    <property type="entry name" value="Ribosomal_uS2_CS"/>
</dbReference>
<keyword evidence="4 6" id="KW-0689">Ribosomal protein</keyword>
<comment type="subunit">
    <text evidence="6">Component of the small ribosomal subunit. Mature ribosomes consist of a small (40S) and a large (60S) subunit. The 40S subunit contains about 33 different proteins and 1 molecule of RNA (18S). The 60S subunit contains about 49 different proteins and 3 molecules of RNA (28S, 5.8S and 5S). Interacts with ribosomal protein S21.</text>
</comment>
<keyword evidence="5 6" id="KW-0687">Ribonucleoprotein</keyword>
<dbReference type="PRINTS" id="PR00395">
    <property type="entry name" value="RIBOSOMALS2"/>
</dbReference>
<feature type="region of interest" description="Disordered" evidence="8">
    <location>
        <begin position="243"/>
        <end position="343"/>
    </location>
</feature>
<dbReference type="InterPro" id="IPR001865">
    <property type="entry name" value="Ribosomal_uS2"/>
</dbReference>
<evidence type="ECO:0000256" key="8">
    <source>
        <dbReference type="SAM" id="MobiDB-lite"/>
    </source>
</evidence>
<evidence type="ECO:0000256" key="1">
    <source>
        <dbReference type="ARBA" id="ARBA00004496"/>
    </source>
</evidence>
<dbReference type="PROSITE" id="PS00962">
    <property type="entry name" value="RIBOSOMAL_S2_1"/>
    <property type="match status" value="1"/>
</dbReference>
<dbReference type="PROSITE" id="PS00963">
    <property type="entry name" value="RIBOSOMAL_S2_2"/>
    <property type="match status" value="1"/>
</dbReference>
<dbReference type="SUPFAM" id="SSF52313">
    <property type="entry name" value="Ribosomal protein S2"/>
    <property type="match status" value="1"/>
</dbReference>
<evidence type="ECO:0000313" key="10">
    <source>
        <dbReference type="EMBL" id="KAJ8730185.1"/>
    </source>
</evidence>
<organism evidence="10 11">
    <name type="scientific">Mythimna separata</name>
    <name type="common">Oriental armyworm</name>
    <name type="synonym">Pseudaletia separata</name>
    <dbReference type="NCBI Taxonomy" id="271217"/>
    <lineage>
        <taxon>Eukaryota</taxon>
        <taxon>Metazoa</taxon>
        <taxon>Ecdysozoa</taxon>
        <taxon>Arthropoda</taxon>
        <taxon>Hexapoda</taxon>
        <taxon>Insecta</taxon>
        <taxon>Pterygota</taxon>
        <taxon>Neoptera</taxon>
        <taxon>Endopterygota</taxon>
        <taxon>Lepidoptera</taxon>
        <taxon>Glossata</taxon>
        <taxon>Ditrysia</taxon>
        <taxon>Noctuoidea</taxon>
        <taxon>Noctuidae</taxon>
        <taxon>Noctuinae</taxon>
        <taxon>Hadenini</taxon>
        <taxon>Mythimna</taxon>
    </lineage>
</organism>
<dbReference type="CDD" id="cd01425">
    <property type="entry name" value="RPS2"/>
    <property type="match status" value="1"/>
</dbReference>
<dbReference type="InterPro" id="IPR005707">
    <property type="entry name" value="Ribosomal_uS2_euk/arc"/>
</dbReference>
<sequence>MNKQSEKLSISFLLGENIHEWHYTRLAVTHLNATMSGGLDILALNEEDVTKMLAATTHLGSENVNFQMETYVYKRRADGTHVINLRRTWEKLVLAARAVVAIENPADVFVISSRPFGQRAVLKFAAHTGATPIAGRFTPGAFTNQIQAAFREPRLLIVLDPAQDHQPITEASYVNIPVIALCNTDSPLRFVDIAIPCNTKSSHSIGLMWWLLAREVLRLRGVLARDQRWDVVVDLFFYRDPEESEKEEQQAKEQVVAPPPPKAEVPAPVHEDWNESVEPVTSWAEDAAPPPAAAFGAAPAQEDWAAQVQEEWGTTAAAAAAPAPVAAAPAPSWGGSAQDWSAS</sequence>
<dbReference type="FunFam" id="3.40.50.10490:FF:000012">
    <property type="entry name" value="40S ribosomal protein SA"/>
    <property type="match status" value="1"/>
</dbReference>
<evidence type="ECO:0000256" key="5">
    <source>
        <dbReference type="ARBA" id="ARBA00023274"/>
    </source>
</evidence>
<protein>
    <recommendedName>
        <fullName evidence="6">Small ribosomal subunit protein uS2</fullName>
    </recommendedName>
</protein>
<dbReference type="EMBL" id="JARGEI010000006">
    <property type="protein sequence ID" value="KAJ8730185.1"/>
    <property type="molecule type" value="Genomic_DNA"/>
</dbReference>
<dbReference type="GO" id="GO:0006412">
    <property type="term" value="P:translation"/>
    <property type="evidence" value="ECO:0007669"/>
    <property type="project" value="UniProtKB-UniRule"/>
</dbReference>
<dbReference type="Pfam" id="PF16122">
    <property type="entry name" value="40S_SA_C"/>
    <property type="match status" value="1"/>
</dbReference>
<evidence type="ECO:0000256" key="6">
    <source>
        <dbReference type="HAMAP-Rule" id="MF_03015"/>
    </source>
</evidence>
<keyword evidence="3 6" id="KW-0963">Cytoplasm</keyword>
<dbReference type="InterPro" id="IPR032281">
    <property type="entry name" value="Ribosomal_uS2_C"/>
</dbReference>
<evidence type="ECO:0000256" key="3">
    <source>
        <dbReference type="ARBA" id="ARBA00022490"/>
    </source>
</evidence>
<name>A0AAD7YY88_MYTSE</name>
<dbReference type="PANTHER" id="PTHR11489">
    <property type="entry name" value="40S RIBOSOMAL PROTEIN SA"/>
    <property type="match status" value="1"/>
</dbReference>
<proteinExistence type="inferred from homology"/>
<dbReference type="Pfam" id="PF00318">
    <property type="entry name" value="Ribosomal_S2"/>
    <property type="match status" value="2"/>
</dbReference>
<feature type="compositionally biased region" description="Low complexity" evidence="8">
    <location>
        <begin position="316"/>
        <end position="331"/>
    </location>
</feature>
<dbReference type="InterPro" id="IPR023591">
    <property type="entry name" value="Ribosomal_uS2_flav_dom_sf"/>
</dbReference>
<dbReference type="GO" id="GO:0022627">
    <property type="term" value="C:cytosolic small ribosomal subunit"/>
    <property type="evidence" value="ECO:0007669"/>
    <property type="project" value="UniProtKB-UniRule"/>
</dbReference>
<accession>A0AAD7YY88</accession>
<evidence type="ECO:0000256" key="7">
    <source>
        <dbReference type="RuleBase" id="RU003631"/>
    </source>
</evidence>
<evidence type="ECO:0000259" key="9">
    <source>
        <dbReference type="Pfam" id="PF16122"/>
    </source>
</evidence>
<dbReference type="NCBIfam" id="TIGR01012">
    <property type="entry name" value="uS2_euk_arch"/>
    <property type="match status" value="1"/>
</dbReference>
<evidence type="ECO:0000256" key="2">
    <source>
        <dbReference type="ARBA" id="ARBA00006242"/>
    </source>
</evidence>
<comment type="function">
    <text evidence="6">Required for the assembly and/or stability of the 40S ribosomal subunit. Required for the processing of the 20S rRNA-precursor to mature 18S rRNA in a late step of the maturation of 40S ribosomal subunits.</text>
</comment>
<dbReference type="GO" id="GO:0000028">
    <property type="term" value="P:ribosomal small subunit assembly"/>
    <property type="evidence" value="ECO:0007669"/>
    <property type="project" value="UniProtKB-UniRule"/>
</dbReference>